<evidence type="ECO:0000313" key="5">
    <source>
        <dbReference type="EMBL" id="AWI07712.1"/>
    </source>
</evidence>
<dbReference type="Gene3D" id="6.10.10.10">
    <property type="entry name" value="Flagellar export chaperone, C-terminal domain"/>
    <property type="match status" value="1"/>
</dbReference>
<name>A0A2U8DZM8_9CLOT</name>
<reference evidence="6" key="1">
    <citation type="submission" date="2017-04" db="EMBL/GenBank/DDBJ databases">
        <authorList>
            <person name="Song Y."/>
            <person name="Cho B.-K."/>
        </authorList>
    </citation>
    <scope>NUCLEOTIDE SEQUENCE [LARGE SCALE GENOMIC DNA]</scope>
    <source>
        <strain evidence="6">SL1</strain>
    </source>
</reference>
<dbReference type="GO" id="GO:0005198">
    <property type="term" value="F:structural molecule activity"/>
    <property type="evidence" value="ECO:0007669"/>
    <property type="project" value="InterPro"/>
</dbReference>
<dbReference type="PANTHER" id="PTHR42792">
    <property type="entry name" value="FLAGELLIN"/>
    <property type="match status" value="1"/>
</dbReference>
<gene>
    <name evidence="5" type="ORF">B9W14_03990</name>
</gene>
<dbReference type="EMBL" id="CP020953">
    <property type="protein sequence ID" value="AWI07712.1"/>
    <property type="molecule type" value="Genomic_DNA"/>
</dbReference>
<evidence type="ECO:0000256" key="1">
    <source>
        <dbReference type="ARBA" id="ARBA00004365"/>
    </source>
</evidence>
<dbReference type="KEGG" id="cdrk:B9W14_03990"/>
<dbReference type="InterPro" id="IPR001492">
    <property type="entry name" value="Flagellin"/>
</dbReference>
<dbReference type="PANTHER" id="PTHR42792:SF2">
    <property type="entry name" value="FLAGELLIN"/>
    <property type="match status" value="1"/>
</dbReference>
<protein>
    <recommendedName>
        <fullName evidence="4">Flagellin C-terminal domain-containing protein</fullName>
    </recommendedName>
</protein>
<dbReference type="GO" id="GO:0009288">
    <property type="term" value="C:bacterial-type flagellum"/>
    <property type="evidence" value="ECO:0007669"/>
    <property type="project" value="UniProtKB-SubCell"/>
</dbReference>
<dbReference type="AlphaFoldDB" id="A0A2U8DZM8"/>
<organism evidence="5 6">
    <name type="scientific">Clostridium drakei</name>
    <dbReference type="NCBI Taxonomy" id="332101"/>
    <lineage>
        <taxon>Bacteria</taxon>
        <taxon>Bacillati</taxon>
        <taxon>Bacillota</taxon>
        <taxon>Clostridia</taxon>
        <taxon>Eubacteriales</taxon>
        <taxon>Clostridiaceae</taxon>
        <taxon>Clostridium</taxon>
    </lineage>
</organism>
<dbReference type="Proteomes" id="UP000244910">
    <property type="component" value="Chromosome"/>
</dbReference>
<dbReference type="SUPFAM" id="SSF64518">
    <property type="entry name" value="Phase 1 flagellin"/>
    <property type="match status" value="1"/>
</dbReference>
<dbReference type="Gene3D" id="1.20.1330.10">
    <property type="entry name" value="f41 fragment of flagellin, N-terminal domain"/>
    <property type="match status" value="1"/>
</dbReference>
<accession>A0A2U8DZM8</accession>
<proteinExistence type="inferred from homology"/>
<dbReference type="Pfam" id="PF00700">
    <property type="entry name" value="Flagellin_C"/>
    <property type="match status" value="1"/>
</dbReference>
<evidence type="ECO:0000256" key="3">
    <source>
        <dbReference type="ARBA" id="ARBA00023143"/>
    </source>
</evidence>
<dbReference type="OrthoDB" id="9796789at2"/>
<sequence>MKDAAGQTFVKNILGDATQDTKATVSPTLNNTAVAGADAIKQTLDTSTKLSDLVDKDGNNLGLTAGNVIKFSGTQNGSEIKSTDFTVTNSTTVGDLLNSMRNTPELKDAVISLDATNGTINITGAAGAKNDLSNMKLSAQKSATDTSTVSGFNRMFGSVTVTQEAQDAASDSSLVSHIGANQGQTMNIDINEMSTKSLKLGSIDISTQTGAETAISVVNNALEAVSSERAKLGAFQNRLEHTINNLGTSSENLTASESRIRDVDMAKEMTEYSKNNILSQASQAMLAQAKSQPEQVLQLLR</sequence>
<comment type="subcellular location">
    <subcellularLocation>
        <location evidence="1">Bacterial flagellum</location>
    </subcellularLocation>
</comment>
<keyword evidence="6" id="KW-1185">Reference proteome</keyword>
<dbReference type="InterPro" id="IPR046358">
    <property type="entry name" value="Flagellin_C"/>
</dbReference>
<comment type="similarity">
    <text evidence="2">Belongs to the bacterial flagellin family.</text>
</comment>
<feature type="domain" description="Flagellin C-terminal" evidence="4">
    <location>
        <begin position="216"/>
        <end position="300"/>
    </location>
</feature>
<evidence type="ECO:0000259" key="4">
    <source>
        <dbReference type="Pfam" id="PF00700"/>
    </source>
</evidence>
<dbReference type="InterPro" id="IPR042187">
    <property type="entry name" value="Flagellin_C_sub2"/>
</dbReference>
<evidence type="ECO:0000256" key="2">
    <source>
        <dbReference type="ARBA" id="ARBA00005709"/>
    </source>
</evidence>
<evidence type="ECO:0000313" key="6">
    <source>
        <dbReference type="Proteomes" id="UP000244910"/>
    </source>
</evidence>
<keyword evidence="3" id="KW-0975">Bacterial flagellum</keyword>